<keyword evidence="1" id="KW-1133">Transmembrane helix</keyword>
<evidence type="ECO:0000313" key="3">
    <source>
        <dbReference type="Proteomes" id="UP000007468"/>
    </source>
</evidence>
<keyword evidence="1" id="KW-0812">Transmembrane</keyword>
<name>E8RK98_FILAD</name>
<proteinExistence type="predicted"/>
<accession>E8RK98</accession>
<feature type="transmembrane region" description="Helical" evidence="1">
    <location>
        <begin position="56"/>
        <end position="74"/>
    </location>
</feature>
<evidence type="ECO:0000256" key="1">
    <source>
        <dbReference type="SAM" id="Phobius"/>
    </source>
</evidence>
<gene>
    <name evidence="2" type="ordered locus">HMPREF0389_01699</name>
</gene>
<dbReference type="AlphaFoldDB" id="E8RK98"/>
<dbReference type="EMBL" id="CP002390">
    <property type="protein sequence ID" value="ADW16144.1"/>
    <property type="molecule type" value="Genomic_DNA"/>
</dbReference>
<organism evidence="2 3">
    <name type="scientific">Filifactor alocis (strain ATCC 35896 / CCUG 47790 / D40 B5)</name>
    <name type="common">Fusobacterium alocis</name>
    <dbReference type="NCBI Taxonomy" id="546269"/>
    <lineage>
        <taxon>Bacteria</taxon>
        <taxon>Bacillati</taxon>
        <taxon>Bacillota</taxon>
        <taxon>Clostridia</taxon>
        <taxon>Peptostreptococcales</taxon>
        <taxon>Filifactoraceae</taxon>
        <taxon>Filifactor</taxon>
    </lineage>
</organism>
<keyword evidence="1" id="KW-0472">Membrane</keyword>
<protein>
    <submittedName>
        <fullName evidence="2">Uncharacterized protein</fullName>
    </submittedName>
</protein>
<reference evidence="3" key="1">
    <citation type="submission" date="2010-12" db="EMBL/GenBank/DDBJ databases">
        <title>The genome sequence of Filifactor alocis strain ATCC 35896.</title>
        <authorList>
            <consortium name="The Broad Institute Genome Sequencing Platform"/>
            <person name="Ward D."/>
            <person name="Earl A."/>
            <person name="Feldgarden M."/>
            <person name="Young S.K."/>
            <person name="Gargeya S."/>
            <person name="Zeng Q."/>
            <person name="Alvarado L."/>
            <person name="Berlin A."/>
            <person name="Bochicchio J."/>
            <person name="Chapman S.B."/>
            <person name="Chen Z."/>
            <person name="Freedman E."/>
            <person name="Gellesch M."/>
            <person name="Goldberg J."/>
            <person name="Griggs A."/>
            <person name="Gujja S."/>
            <person name="Heilman E."/>
            <person name="Heiman D."/>
            <person name="Howarth C."/>
            <person name="Mehta T."/>
            <person name="Neiman D."/>
            <person name="Pearson M."/>
            <person name="Roberts A."/>
            <person name="Saif S."/>
            <person name="Shea T."/>
            <person name="Shenoy N."/>
            <person name="Sisk P."/>
            <person name="Stolte C."/>
            <person name="Sykes S."/>
            <person name="White J."/>
            <person name="Yandava C."/>
            <person name="Izard J."/>
            <person name="Blanton J.M."/>
            <person name="Baranova O.V."/>
            <person name="Tanner A.C."/>
            <person name="Dewhirst F.E."/>
            <person name="Haas B."/>
            <person name="Nusbaum C."/>
            <person name="Birren B."/>
        </authorList>
    </citation>
    <scope>NUCLEOTIDE SEQUENCE [LARGE SCALE GENOMIC DNA]</scope>
    <source>
        <strain evidence="3">ATCC 35896 / D40 B5</strain>
    </source>
</reference>
<feature type="transmembrane region" description="Helical" evidence="1">
    <location>
        <begin position="28"/>
        <end position="44"/>
    </location>
</feature>
<evidence type="ECO:0000313" key="2">
    <source>
        <dbReference type="EMBL" id="ADW16144.1"/>
    </source>
</evidence>
<dbReference type="Proteomes" id="UP000007468">
    <property type="component" value="Chromosome"/>
</dbReference>
<keyword evidence="3" id="KW-1185">Reference proteome</keyword>
<sequence>MISILIAIPFAIIGFCLSFFCETSYFGYFGGPIIGLILAWIYICKHIDSTKNRIRLFLSNPVLYYLIFILWVVYDFSKNGFHPWNY</sequence>
<dbReference type="KEGG" id="faa:HMPREF0389_01699"/>
<dbReference type="HOGENOM" id="CLU_2381880_0_0_9"/>